<comment type="similarity">
    <text evidence="1">Belongs to the bacterial solute-binding protein ModA family.</text>
</comment>
<dbReference type="GO" id="GO:0046872">
    <property type="term" value="F:metal ion binding"/>
    <property type="evidence" value="ECO:0007669"/>
    <property type="project" value="UniProtKB-KW"/>
</dbReference>
<dbReference type="NCBIfam" id="TIGR01256">
    <property type="entry name" value="modA"/>
    <property type="match status" value="1"/>
</dbReference>
<evidence type="ECO:0000256" key="3">
    <source>
        <dbReference type="ARBA" id="ARBA00022729"/>
    </source>
</evidence>
<name>A0A2S7V013_9GAMM</name>
<protein>
    <submittedName>
        <fullName evidence="5">Molybdate ABC transporter substrate-binding protein</fullName>
    </submittedName>
</protein>
<evidence type="ECO:0000256" key="1">
    <source>
        <dbReference type="ARBA" id="ARBA00009175"/>
    </source>
</evidence>
<dbReference type="SUPFAM" id="SSF53850">
    <property type="entry name" value="Periplasmic binding protein-like II"/>
    <property type="match status" value="1"/>
</dbReference>
<dbReference type="PIRSF" id="PIRSF004846">
    <property type="entry name" value="ModA"/>
    <property type="match status" value="1"/>
</dbReference>
<dbReference type="Proteomes" id="UP000239007">
    <property type="component" value="Unassembled WGS sequence"/>
</dbReference>
<accession>A0A2S7V013</accession>
<gene>
    <name evidence="5" type="ORF">BTO11_00625</name>
</gene>
<dbReference type="Gene3D" id="3.40.190.10">
    <property type="entry name" value="Periplasmic binding protein-like II"/>
    <property type="match status" value="2"/>
</dbReference>
<proteinExistence type="inferred from homology"/>
<dbReference type="EMBL" id="MSCH01000003">
    <property type="protein sequence ID" value="PQJ55092.1"/>
    <property type="molecule type" value="Genomic_DNA"/>
</dbReference>
<keyword evidence="2 4" id="KW-0479">Metal-binding</keyword>
<keyword evidence="4" id="KW-0500">Molybdenum</keyword>
<keyword evidence="6" id="KW-1185">Reference proteome</keyword>
<dbReference type="PANTHER" id="PTHR30632">
    <property type="entry name" value="MOLYBDATE-BINDING PERIPLASMIC PROTEIN"/>
    <property type="match status" value="1"/>
</dbReference>
<keyword evidence="3" id="KW-0732">Signal</keyword>
<evidence type="ECO:0000313" key="5">
    <source>
        <dbReference type="EMBL" id="PQJ55092.1"/>
    </source>
</evidence>
<feature type="binding site" evidence="4">
    <location>
        <position position="49"/>
    </location>
    <ligand>
        <name>molybdate</name>
        <dbReference type="ChEBI" id="CHEBI:36264"/>
    </ligand>
</feature>
<evidence type="ECO:0000256" key="2">
    <source>
        <dbReference type="ARBA" id="ARBA00022723"/>
    </source>
</evidence>
<feature type="binding site" evidence="4">
    <location>
        <position position="164"/>
    </location>
    <ligand>
        <name>molybdate</name>
        <dbReference type="ChEBI" id="CHEBI:36264"/>
    </ligand>
</feature>
<dbReference type="InterPro" id="IPR005950">
    <property type="entry name" value="ModA"/>
</dbReference>
<feature type="binding site" evidence="4">
    <location>
        <position position="198"/>
    </location>
    <ligand>
        <name>molybdate</name>
        <dbReference type="ChEBI" id="CHEBI:36264"/>
    </ligand>
</feature>
<dbReference type="PANTHER" id="PTHR30632:SF14">
    <property type="entry name" value="TUNGSTATE_MOLYBDATE_CHROMATE-BINDING PROTEIN MODA"/>
    <property type="match status" value="1"/>
</dbReference>
<comment type="caution">
    <text evidence="5">The sequence shown here is derived from an EMBL/GenBank/DDBJ whole genome shotgun (WGS) entry which is preliminary data.</text>
</comment>
<organism evidence="5 6">
    <name type="scientific">Psychrosphaera saromensis</name>
    <dbReference type="NCBI Taxonomy" id="716813"/>
    <lineage>
        <taxon>Bacteria</taxon>
        <taxon>Pseudomonadati</taxon>
        <taxon>Pseudomonadota</taxon>
        <taxon>Gammaproteobacteria</taxon>
        <taxon>Alteromonadales</taxon>
        <taxon>Pseudoalteromonadaceae</taxon>
        <taxon>Psychrosphaera</taxon>
    </lineage>
</organism>
<evidence type="ECO:0000313" key="6">
    <source>
        <dbReference type="Proteomes" id="UP000239007"/>
    </source>
</evidence>
<sequence length="260" mass="29487">MSYAANAQADTSSKVKIAVASNFYYTLSELLKSYPQADNVQFKLSSGSSGLLYAQIKQGAPFDLFLSADSLRPNLLEQDGLTLSRHTYALGKLVLWANEKALLTEDRAQLKKRTSYSQVLSSHQGKLAYANPKLAPFGIATQQVLSYLKLDDEYKNRRILGNNVNQVFQFVDSGNVALGFVPESLLLQAQQQLKQKKYQNYWLIPKQQYQVIQQQLVSLKRSKYQTEVKELVDYLLSDNIQQRIQNMGYNSPKQLSDRSL</sequence>
<evidence type="ECO:0000256" key="4">
    <source>
        <dbReference type="PIRSR" id="PIRSR004846-1"/>
    </source>
</evidence>
<dbReference type="GO" id="GO:0015689">
    <property type="term" value="P:molybdate ion transport"/>
    <property type="evidence" value="ECO:0007669"/>
    <property type="project" value="InterPro"/>
</dbReference>
<dbReference type="InterPro" id="IPR050682">
    <property type="entry name" value="ModA/WtpA"/>
</dbReference>
<dbReference type="AlphaFoldDB" id="A0A2S7V013"/>
<dbReference type="GO" id="GO:0030973">
    <property type="term" value="F:molybdate ion binding"/>
    <property type="evidence" value="ECO:0007669"/>
    <property type="project" value="TreeGrafter"/>
</dbReference>
<reference evidence="5 6" key="1">
    <citation type="submission" date="2016-12" db="EMBL/GenBank/DDBJ databases">
        <title>Diversity of luminous bacteria.</title>
        <authorList>
            <person name="Yoshizawa S."/>
            <person name="Kogure K."/>
        </authorList>
    </citation>
    <scope>NUCLEOTIDE SEQUENCE [LARGE SCALE GENOMIC DNA]</scope>
    <source>
        <strain evidence="5 6">SA4-48</strain>
    </source>
</reference>
<dbReference type="Pfam" id="PF13531">
    <property type="entry name" value="SBP_bac_11"/>
    <property type="match status" value="1"/>
</dbReference>